<evidence type="ECO:0000313" key="1">
    <source>
        <dbReference type="EMBL" id="QUX22424.1"/>
    </source>
</evidence>
<organism evidence="1 2">
    <name type="scientific">Nocardiopsis changdeensis</name>
    <dbReference type="NCBI Taxonomy" id="2831969"/>
    <lineage>
        <taxon>Bacteria</taxon>
        <taxon>Bacillati</taxon>
        <taxon>Actinomycetota</taxon>
        <taxon>Actinomycetes</taxon>
        <taxon>Streptosporangiales</taxon>
        <taxon>Nocardiopsidaceae</taxon>
        <taxon>Nocardiopsis</taxon>
    </lineage>
</organism>
<dbReference type="InterPro" id="IPR009776">
    <property type="entry name" value="Spore_0_M"/>
</dbReference>
<dbReference type="PANTHER" id="PTHR40053:SF1">
    <property type="entry name" value="SPORULATION-CONTROL PROTEIN SPO0M"/>
    <property type="match status" value="1"/>
</dbReference>
<keyword evidence="2" id="KW-1185">Reference proteome</keyword>
<accession>A0ABX8BM93</accession>
<proteinExistence type="predicted"/>
<dbReference type="PANTHER" id="PTHR40053">
    <property type="entry name" value="SPORULATION-CONTROL PROTEIN SPO0M"/>
    <property type="match status" value="1"/>
</dbReference>
<dbReference type="RefSeq" id="WP_220563640.1">
    <property type="nucleotide sequence ID" value="NZ_CP074133.1"/>
</dbReference>
<reference evidence="1 2" key="1">
    <citation type="submission" date="2021-05" db="EMBL/GenBank/DDBJ databases">
        <title>Direct Submission.</title>
        <authorList>
            <person name="Li K."/>
            <person name="Gao J."/>
        </authorList>
    </citation>
    <scope>NUCLEOTIDE SEQUENCE [LARGE SCALE GENOMIC DNA]</scope>
    <source>
        <strain evidence="1 2">Mg02</strain>
    </source>
</reference>
<dbReference type="Proteomes" id="UP000676079">
    <property type="component" value="Chromosome"/>
</dbReference>
<dbReference type="EMBL" id="CP074133">
    <property type="protein sequence ID" value="QUX22424.1"/>
    <property type="molecule type" value="Genomic_DNA"/>
</dbReference>
<gene>
    <name evidence="1" type="ORF">KGD84_29580</name>
</gene>
<evidence type="ECO:0000313" key="2">
    <source>
        <dbReference type="Proteomes" id="UP000676079"/>
    </source>
</evidence>
<protein>
    <submittedName>
        <fullName evidence="1">Sporulation protein</fullName>
    </submittedName>
</protein>
<sequence length="259" mass="28440">MVFRYLLSVLGTGCPKVDTVLDDPHRRPGELLQGRLELTGGELDWEIAEVAHVLVARFGDGEESEFARVPLMGAMTLDAERRLVVPFAYRVPWAAPPTRLDGTDLAGVELGLRTDVVIDDALDEGDLDPVHVHPLPLHERLLEGMESAGFERRGGHAARGGLPGDPGRARFHRALRYTDGTVDLDLLLSTAEEGVAVAFAADGMLAEYAAGRAEPRWFHARHEDADREDWRRRVGEWIGYTLDRDGDGEAYARKGGAQG</sequence>
<name>A0ABX8BM93_9ACTN</name>
<dbReference type="Pfam" id="PF07070">
    <property type="entry name" value="Spo0M"/>
    <property type="match status" value="1"/>
</dbReference>